<evidence type="ECO:0000313" key="3">
    <source>
        <dbReference type="RefSeq" id="XP_019614171.1"/>
    </source>
</evidence>
<evidence type="ECO:0000313" key="2">
    <source>
        <dbReference type="Proteomes" id="UP000515135"/>
    </source>
</evidence>
<dbReference type="AlphaFoldDB" id="A0A6P4YBI0"/>
<feature type="signal peptide" evidence="1">
    <location>
        <begin position="1"/>
        <end position="17"/>
    </location>
</feature>
<reference evidence="3" key="1">
    <citation type="submission" date="2025-08" db="UniProtKB">
        <authorList>
            <consortium name="RefSeq"/>
        </authorList>
    </citation>
    <scope>IDENTIFICATION</scope>
    <source>
        <tissue evidence="3">Gonad</tissue>
    </source>
</reference>
<dbReference type="RefSeq" id="XP_019614171.1">
    <property type="nucleotide sequence ID" value="XM_019758612.1"/>
</dbReference>
<keyword evidence="1" id="KW-0732">Signal</keyword>
<dbReference type="Proteomes" id="UP000515135">
    <property type="component" value="Unplaced"/>
</dbReference>
<accession>A0A6P4YBI0</accession>
<dbReference type="KEGG" id="bbel:109462112"/>
<keyword evidence="2" id="KW-1185">Reference proteome</keyword>
<name>A0A6P4YBI0_BRABE</name>
<dbReference type="GeneID" id="109462112"/>
<sequence length="115" mass="13466">MLFLFLCFRIAKRRVKAVWHPRMNGGADNYTMCWKTEFGVSTTRGLLPKDWLLEGNRLLLGSFSSEDQAAHPGLEVPWVLQREDFSLRTGWLKEVFLAPYLRPQRELFLLWHEAG</sequence>
<gene>
    <name evidence="3" type="primary">LOC109462112</name>
</gene>
<organism evidence="2 3">
    <name type="scientific">Branchiostoma belcheri</name>
    <name type="common">Amphioxus</name>
    <dbReference type="NCBI Taxonomy" id="7741"/>
    <lineage>
        <taxon>Eukaryota</taxon>
        <taxon>Metazoa</taxon>
        <taxon>Chordata</taxon>
        <taxon>Cephalochordata</taxon>
        <taxon>Leptocardii</taxon>
        <taxon>Amphioxiformes</taxon>
        <taxon>Branchiostomatidae</taxon>
        <taxon>Branchiostoma</taxon>
    </lineage>
</organism>
<evidence type="ECO:0000256" key="1">
    <source>
        <dbReference type="SAM" id="SignalP"/>
    </source>
</evidence>
<proteinExistence type="predicted"/>
<feature type="chain" id="PRO_5028384972" evidence="1">
    <location>
        <begin position="18"/>
        <end position="115"/>
    </location>
</feature>
<protein>
    <submittedName>
        <fullName evidence="3">Uncharacterized protein LOC109462112 isoform X1</fullName>
    </submittedName>
</protein>